<dbReference type="SMART" id="SM00530">
    <property type="entry name" value="HTH_XRE"/>
    <property type="match status" value="1"/>
</dbReference>
<dbReference type="CDD" id="cd00093">
    <property type="entry name" value="HTH_XRE"/>
    <property type="match status" value="1"/>
</dbReference>
<dbReference type="GO" id="GO:0003677">
    <property type="term" value="F:DNA binding"/>
    <property type="evidence" value="ECO:0007669"/>
    <property type="project" value="InterPro"/>
</dbReference>
<dbReference type="AlphaFoldDB" id="A0A2U1CCZ4"/>
<evidence type="ECO:0000259" key="1">
    <source>
        <dbReference type="PROSITE" id="PS50943"/>
    </source>
</evidence>
<organism evidence="2 3">
    <name type="scientific">Intestinimonas butyriciproducens</name>
    <dbReference type="NCBI Taxonomy" id="1297617"/>
    <lineage>
        <taxon>Bacteria</taxon>
        <taxon>Bacillati</taxon>
        <taxon>Bacillota</taxon>
        <taxon>Clostridia</taxon>
        <taxon>Eubacteriales</taxon>
        <taxon>Intestinimonas</taxon>
    </lineage>
</organism>
<dbReference type="PROSITE" id="PS50943">
    <property type="entry name" value="HTH_CROC1"/>
    <property type="match status" value="1"/>
</dbReference>
<dbReference type="Pfam" id="PF01381">
    <property type="entry name" value="HTH_3"/>
    <property type="match status" value="1"/>
</dbReference>
<dbReference type="Gene3D" id="1.10.260.40">
    <property type="entry name" value="lambda repressor-like DNA-binding domains"/>
    <property type="match status" value="1"/>
</dbReference>
<sequence>MPIFAERFARLRGEKTQGEFSEFLGISRPTVGFYENGTRLPDAAVLCQIAQRCNVSADWLLGISEYRNVDSRYITAQEMGLTEEAASFFTELINNFKSGHDEAGFTEAEYGPKKLINDILTHPSLFVLLIEACDGIAYGTKEKIDLRDILTARNLLPSLRKRGIEVVPPQELAILRIEYAKSIFSDILESIAGAQWGKRDAQP</sequence>
<dbReference type="InterPro" id="IPR010982">
    <property type="entry name" value="Lambda_DNA-bd_dom_sf"/>
</dbReference>
<dbReference type="EMBL" id="QEKK01000003">
    <property type="protein sequence ID" value="PVY58765.1"/>
    <property type="molecule type" value="Genomic_DNA"/>
</dbReference>
<reference evidence="2 3" key="1">
    <citation type="submission" date="2018-04" db="EMBL/GenBank/DDBJ databases">
        <title>Genomic Encyclopedia of Type Strains, Phase IV (KMG-IV): sequencing the most valuable type-strain genomes for metagenomic binning, comparative biology and taxonomic classification.</title>
        <authorList>
            <person name="Goeker M."/>
        </authorList>
    </citation>
    <scope>NUCLEOTIDE SEQUENCE [LARGE SCALE GENOMIC DNA]</scope>
    <source>
        <strain evidence="2 3">DSM 26588</strain>
    </source>
</reference>
<gene>
    <name evidence="2" type="ORF">C7373_10352</name>
</gene>
<dbReference type="Proteomes" id="UP000245778">
    <property type="component" value="Unassembled WGS sequence"/>
</dbReference>
<dbReference type="SUPFAM" id="SSF47413">
    <property type="entry name" value="lambda repressor-like DNA-binding domains"/>
    <property type="match status" value="1"/>
</dbReference>
<evidence type="ECO:0000313" key="2">
    <source>
        <dbReference type="EMBL" id="PVY58765.1"/>
    </source>
</evidence>
<name>A0A2U1CCZ4_9FIRM</name>
<accession>A0A2U1CCZ4</accession>
<feature type="domain" description="HTH cro/C1-type" evidence="1">
    <location>
        <begin position="16"/>
        <end position="60"/>
    </location>
</feature>
<dbReference type="InterPro" id="IPR001387">
    <property type="entry name" value="Cro/C1-type_HTH"/>
</dbReference>
<proteinExistence type="predicted"/>
<evidence type="ECO:0000313" key="3">
    <source>
        <dbReference type="Proteomes" id="UP000245778"/>
    </source>
</evidence>
<comment type="caution">
    <text evidence="2">The sequence shown here is derived from an EMBL/GenBank/DDBJ whole genome shotgun (WGS) entry which is preliminary data.</text>
</comment>
<protein>
    <submittedName>
        <fullName evidence="2">Transcriptional regulator with XRE-family HTH domain</fullName>
    </submittedName>
</protein>